<gene>
    <name evidence="1" type="ORF">SVIM_LOCUS416141</name>
</gene>
<name>A0A6N2MT01_SALVM</name>
<organism evidence="1">
    <name type="scientific">Salix viminalis</name>
    <name type="common">Common osier</name>
    <name type="synonym">Basket willow</name>
    <dbReference type="NCBI Taxonomy" id="40686"/>
    <lineage>
        <taxon>Eukaryota</taxon>
        <taxon>Viridiplantae</taxon>
        <taxon>Streptophyta</taxon>
        <taxon>Embryophyta</taxon>
        <taxon>Tracheophyta</taxon>
        <taxon>Spermatophyta</taxon>
        <taxon>Magnoliopsida</taxon>
        <taxon>eudicotyledons</taxon>
        <taxon>Gunneridae</taxon>
        <taxon>Pentapetalae</taxon>
        <taxon>rosids</taxon>
        <taxon>fabids</taxon>
        <taxon>Malpighiales</taxon>
        <taxon>Salicaceae</taxon>
        <taxon>Saliceae</taxon>
        <taxon>Salix</taxon>
    </lineage>
</organism>
<dbReference type="EMBL" id="CAADRP010001952">
    <property type="protein sequence ID" value="VFU57547.1"/>
    <property type="molecule type" value="Genomic_DNA"/>
</dbReference>
<sequence length="105" mass="11725">MLGPAEKEIRDDSNRRVNVRLEPRDNGVIELGRCCNDGQREKRRDGREVFGCGQDGDGLEEGGCGLGLDRETLGRAAVAWWWWSWWIDDQQASKFAVASGSTVAE</sequence>
<proteinExistence type="predicted"/>
<accession>A0A6N2MT01</accession>
<reference evidence="1" key="1">
    <citation type="submission" date="2019-03" db="EMBL/GenBank/DDBJ databases">
        <authorList>
            <person name="Mank J."/>
            <person name="Almeida P."/>
        </authorList>
    </citation>
    <scope>NUCLEOTIDE SEQUENCE</scope>
    <source>
        <strain evidence="1">78183</strain>
    </source>
</reference>
<dbReference type="AlphaFoldDB" id="A0A6N2MT01"/>
<evidence type="ECO:0000313" key="1">
    <source>
        <dbReference type="EMBL" id="VFU57547.1"/>
    </source>
</evidence>
<protein>
    <submittedName>
        <fullName evidence="1">Uncharacterized protein</fullName>
    </submittedName>
</protein>